<name>A0A5C4M7W6_9PSEU</name>
<dbReference type="Proteomes" id="UP000305546">
    <property type="component" value="Unassembled WGS sequence"/>
</dbReference>
<evidence type="ECO:0000313" key="3">
    <source>
        <dbReference type="EMBL" id="TNC29075.1"/>
    </source>
</evidence>
<feature type="domain" description="UspA" evidence="2">
    <location>
        <begin position="151"/>
        <end position="288"/>
    </location>
</feature>
<sequence length="292" mass="30279">MAQAAAGGPIVVGVDGSGAAMRAVRWAAEAAVRRSAPVRIVHAVAPVTVRAPGAARVAVHARDAAKRLVEQVAAEAAMAAPGLVVTTVVPMRPAFEALLAESGTASMLVVGPTGLGALPGVLAGSLPAKLAAHSGCPVAVVRGSGERRRGPVVAGLDGGPLSEAVIAAAFEEAANREVPLIAVHAWSDADFAGLLPESRRYLGWEPIEEAERRVLGESLVPWQEKYPEVALNRLAVRDRPRHVLLEWSRRAQLLVIGHRGRGGFDGLALGSVGHALVHHAQSPVLVIRPPAR</sequence>
<organism evidence="3 4">
    <name type="scientific">Amycolatopsis alkalitolerans</name>
    <dbReference type="NCBI Taxonomy" id="2547244"/>
    <lineage>
        <taxon>Bacteria</taxon>
        <taxon>Bacillati</taxon>
        <taxon>Actinomycetota</taxon>
        <taxon>Actinomycetes</taxon>
        <taxon>Pseudonocardiales</taxon>
        <taxon>Pseudonocardiaceae</taxon>
        <taxon>Amycolatopsis</taxon>
    </lineage>
</organism>
<dbReference type="OrthoDB" id="3404132at2"/>
<proteinExistence type="inferred from homology"/>
<keyword evidence="4" id="KW-1185">Reference proteome</keyword>
<dbReference type="InterPro" id="IPR006016">
    <property type="entry name" value="UspA"/>
</dbReference>
<feature type="domain" description="UspA" evidence="2">
    <location>
        <begin position="9"/>
        <end position="142"/>
    </location>
</feature>
<dbReference type="InterPro" id="IPR006015">
    <property type="entry name" value="Universal_stress_UspA"/>
</dbReference>
<dbReference type="SUPFAM" id="SSF52402">
    <property type="entry name" value="Adenine nucleotide alpha hydrolases-like"/>
    <property type="match status" value="2"/>
</dbReference>
<protein>
    <submittedName>
        <fullName evidence="3">Universal stress protein</fullName>
    </submittedName>
</protein>
<dbReference type="RefSeq" id="WP_139095019.1">
    <property type="nucleotide sequence ID" value="NZ_VDFW01000002.1"/>
</dbReference>
<comment type="similarity">
    <text evidence="1">Belongs to the universal stress protein A family.</text>
</comment>
<dbReference type="PANTHER" id="PTHR46268:SF6">
    <property type="entry name" value="UNIVERSAL STRESS PROTEIN UP12"/>
    <property type="match status" value="1"/>
</dbReference>
<evidence type="ECO:0000259" key="2">
    <source>
        <dbReference type="Pfam" id="PF00582"/>
    </source>
</evidence>
<dbReference type="AlphaFoldDB" id="A0A5C4M7W6"/>
<dbReference type="InterPro" id="IPR014729">
    <property type="entry name" value="Rossmann-like_a/b/a_fold"/>
</dbReference>
<gene>
    <name evidence="3" type="ORF">FG385_02920</name>
</gene>
<reference evidence="3 4" key="1">
    <citation type="submission" date="2019-06" db="EMBL/GenBank/DDBJ databases">
        <title>Amycolatopsis alkalitolerans sp. nov., isolated from Gastrodia elata Blume.</title>
        <authorList>
            <person name="Narsing Rao M.P."/>
            <person name="Li W.J."/>
        </authorList>
    </citation>
    <scope>NUCLEOTIDE SEQUENCE [LARGE SCALE GENOMIC DNA]</scope>
    <source>
        <strain evidence="3 4">SYSUP0005</strain>
    </source>
</reference>
<comment type="caution">
    <text evidence="3">The sequence shown here is derived from an EMBL/GenBank/DDBJ whole genome shotgun (WGS) entry which is preliminary data.</text>
</comment>
<dbReference type="PANTHER" id="PTHR46268">
    <property type="entry name" value="STRESS RESPONSE PROTEIN NHAX"/>
    <property type="match status" value="1"/>
</dbReference>
<dbReference type="Pfam" id="PF00582">
    <property type="entry name" value="Usp"/>
    <property type="match status" value="2"/>
</dbReference>
<accession>A0A5C4M7W6</accession>
<dbReference type="Gene3D" id="3.40.50.620">
    <property type="entry name" value="HUPs"/>
    <property type="match status" value="2"/>
</dbReference>
<dbReference type="PRINTS" id="PR01438">
    <property type="entry name" value="UNVRSLSTRESS"/>
</dbReference>
<evidence type="ECO:0000256" key="1">
    <source>
        <dbReference type="ARBA" id="ARBA00008791"/>
    </source>
</evidence>
<dbReference type="EMBL" id="VDFW01000002">
    <property type="protein sequence ID" value="TNC29075.1"/>
    <property type="molecule type" value="Genomic_DNA"/>
</dbReference>
<evidence type="ECO:0000313" key="4">
    <source>
        <dbReference type="Proteomes" id="UP000305546"/>
    </source>
</evidence>